<dbReference type="Pfam" id="PF02738">
    <property type="entry name" value="MoCoBD_1"/>
    <property type="match status" value="1"/>
</dbReference>
<dbReference type="Proteomes" id="UP000256429">
    <property type="component" value="Unassembled WGS sequence"/>
</dbReference>
<reference evidence="2 3" key="1">
    <citation type="submission" date="2018-08" db="EMBL/GenBank/DDBJ databases">
        <title>Genomic Encyclopedia of Type Strains, Phase III (KMG-III): the genomes of soil and plant-associated and newly described type strains.</title>
        <authorList>
            <person name="Whitman W."/>
        </authorList>
    </citation>
    <scope>NUCLEOTIDE SEQUENCE [LARGE SCALE GENOMIC DNA]</scope>
    <source>
        <strain evidence="2 3">325-5</strain>
    </source>
</reference>
<feature type="domain" description="Aldehyde oxidase/xanthine dehydrogenase a/b hammerhead" evidence="1">
    <location>
        <begin position="219"/>
        <end position="296"/>
    </location>
</feature>
<comment type="caution">
    <text evidence="2">The sequence shown here is derived from an EMBL/GenBank/DDBJ whole genome shotgun (WGS) entry which is preliminary data.</text>
</comment>
<dbReference type="RefSeq" id="WP_115878494.1">
    <property type="nucleotide sequence ID" value="NZ_QTTQ01000009.1"/>
</dbReference>
<dbReference type="OrthoDB" id="9767994at2"/>
<evidence type="ECO:0000313" key="2">
    <source>
        <dbReference type="EMBL" id="REE83627.1"/>
    </source>
</evidence>
<accession>A0A3D9RUV0</accession>
<sequence>MKPDKIDQLYFSDVNEPIKFDRREFLKKLGGGIIVVFCIGKLSLLDGWGKNEAVDELNFNAYLRVKENGRVNCYTGKIEMGQGIITSLAQVLAEELEVPISSVDMIMGDTDLCPYDAGTWGSLTTRFADPVIRAAAAEARETLLNLAAEKLHINEDQLTIKEGVIFDINNPSKKITYAEITKGKKIVKTLTKKPEIKKAKDFKIIGTPIISTDALAKVTGKAQYSGDIKLPGMVYATVVRPTVYGAKKLKVDASALSDFEGVALIEDGDLVAVVHTSLETANKAAKKVKVIWDAPKATSNTDSIFQYLEDQITESSVFKEAGDLLIGKQISIRIIDGKYYDGYKAHAPMETHSATCYFEGDKLIIWASTQTPFGLRDQLVNALHTSTEKVQVKQIFTGGGFGGKIYNKQAIEAALISKSCGKPVQLVWSRKEEFMYDRFRPAAVMNVTSGVDNKGKLTLWDFDIYCAGTRGTSLFYGIENNRTRMFNEKNVRGDSHTNSLNNVSVHPFGTGAWRAPGNNSTTFARESHIDVTAHKIGIDPLEFRLNNLNHKNMTATLKLAAENFGWKKPKKEGHGYGIALGEDAGTCVAIIAEVFVNKNTGEVQPIRVVCAQDMGQVVNPLGATVQTEGGITMGLGYALFEEVEFNGGNLKTRNFKNYEITKFSKTPEITCIFRDKMDSKPEGGGEPAIICVGGAIANAVFDACGARVNRMPITPERILNELNKT</sequence>
<dbReference type="PIRSF" id="PIRSF036389">
    <property type="entry name" value="IOR_B"/>
    <property type="match status" value="1"/>
</dbReference>
<dbReference type="InterPro" id="IPR052516">
    <property type="entry name" value="N-heterocyclic_Hydroxylase"/>
</dbReference>
<dbReference type="PANTHER" id="PTHR47495:SF1">
    <property type="entry name" value="BLL3820 PROTEIN"/>
    <property type="match status" value="1"/>
</dbReference>
<dbReference type="SMART" id="SM01008">
    <property type="entry name" value="Ald_Xan_dh_C"/>
    <property type="match status" value="1"/>
</dbReference>
<evidence type="ECO:0000313" key="3">
    <source>
        <dbReference type="Proteomes" id="UP000256429"/>
    </source>
</evidence>
<gene>
    <name evidence="2" type="ORF">BX611_0921</name>
</gene>
<dbReference type="EMBL" id="QTTQ01000009">
    <property type="protein sequence ID" value="REE83627.1"/>
    <property type="molecule type" value="Genomic_DNA"/>
</dbReference>
<proteinExistence type="predicted"/>
<dbReference type="InterPro" id="IPR046867">
    <property type="entry name" value="AldOxase/xan_DH_MoCoBD2"/>
</dbReference>
<dbReference type="AlphaFoldDB" id="A0A3D9RUV0"/>
<dbReference type="GO" id="GO:0016491">
    <property type="term" value="F:oxidoreductase activity"/>
    <property type="evidence" value="ECO:0007669"/>
    <property type="project" value="InterPro"/>
</dbReference>
<dbReference type="InterPro" id="IPR037165">
    <property type="entry name" value="AldOxase/xan_DH_Mopterin-bd_sf"/>
</dbReference>
<dbReference type="InterPro" id="IPR000674">
    <property type="entry name" value="Ald_Oxase/Xan_DH_a/b"/>
</dbReference>
<dbReference type="Gene3D" id="3.90.1170.50">
    <property type="entry name" value="Aldehyde oxidase/xanthine dehydrogenase, a/b hammerhead"/>
    <property type="match status" value="2"/>
</dbReference>
<dbReference type="Pfam" id="PF20256">
    <property type="entry name" value="MoCoBD_2"/>
    <property type="match status" value="2"/>
</dbReference>
<dbReference type="SUPFAM" id="SSF56003">
    <property type="entry name" value="Molybdenum cofactor-binding domain"/>
    <property type="match status" value="2"/>
</dbReference>
<name>A0A3D9RUV0_9FLAO</name>
<evidence type="ECO:0000259" key="1">
    <source>
        <dbReference type="SMART" id="SM01008"/>
    </source>
</evidence>
<dbReference type="InterPro" id="IPR008274">
    <property type="entry name" value="AldOxase/xan_DH_MoCoBD1"/>
</dbReference>
<dbReference type="PANTHER" id="PTHR47495">
    <property type="entry name" value="ALDEHYDE DEHYDROGENASE"/>
    <property type="match status" value="1"/>
</dbReference>
<keyword evidence="3" id="KW-1185">Reference proteome</keyword>
<organism evidence="2 3">
    <name type="scientific">Lutibacter oceani</name>
    <dbReference type="NCBI Taxonomy" id="1853311"/>
    <lineage>
        <taxon>Bacteria</taxon>
        <taxon>Pseudomonadati</taxon>
        <taxon>Bacteroidota</taxon>
        <taxon>Flavobacteriia</taxon>
        <taxon>Flavobacteriales</taxon>
        <taxon>Flavobacteriaceae</taxon>
        <taxon>Lutibacter</taxon>
    </lineage>
</organism>
<dbReference type="InterPro" id="IPR012368">
    <property type="entry name" value="OxRdtase_Mopterin-bd_su_IorB"/>
</dbReference>
<protein>
    <submittedName>
        <fullName evidence="2">Isoquinoline 1-oxidoreductase</fullName>
    </submittedName>
</protein>
<dbReference type="Gene3D" id="3.30.365.10">
    <property type="entry name" value="Aldehyde oxidase/xanthine dehydrogenase, molybdopterin binding domain"/>
    <property type="match status" value="4"/>
</dbReference>